<dbReference type="AlphaFoldDB" id="A0A7I9VK16"/>
<protein>
    <recommendedName>
        <fullName evidence="6">Cytochrome c domain-containing protein</fullName>
    </recommendedName>
</protein>
<feature type="domain" description="Cytochrome c" evidence="6">
    <location>
        <begin position="17"/>
        <end position="87"/>
    </location>
</feature>
<dbReference type="Proteomes" id="UP000503640">
    <property type="component" value="Unassembled WGS sequence"/>
</dbReference>
<feature type="chain" id="PRO_5029528759" description="Cytochrome c domain-containing protein" evidence="5">
    <location>
        <begin position="20"/>
        <end position="87"/>
    </location>
</feature>
<organism evidence="7 8">
    <name type="scientific">Anaeromyxobacter diazotrophicus</name>
    <dbReference type="NCBI Taxonomy" id="2590199"/>
    <lineage>
        <taxon>Bacteria</taxon>
        <taxon>Pseudomonadati</taxon>
        <taxon>Myxococcota</taxon>
        <taxon>Myxococcia</taxon>
        <taxon>Myxococcales</taxon>
        <taxon>Cystobacterineae</taxon>
        <taxon>Anaeromyxobacteraceae</taxon>
        <taxon>Anaeromyxobacter</taxon>
    </lineage>
</organism>
<keyword evidence="1 4" id="KW-0349">Heme</keyword>
<keyword evidence="2 4" id="KW-0479">Metal-binding</keyword>
<keyword evidence="3 4" id="KW-0408">Iron</keyword>
<dbReference type="GO" id="GO:0009055">
    <property type="term" value="F:electron transfer activity"/>
    <property type="evidence" value="ECO:0007669"/>
    <property type="project" value="InterPro"/>
</dbReference>
<evidence type="ECO:0000256" key="2">
    <source>
        <dbReference type="ARBA" id="ARBA00022723"/>
    </source>
</evidence>
<evidence type="ECO:0000256" key="4">
    <source>
        <dbReference type="PROSITE-ProRule" id="PRU00433"/>
    </source>
</evidence>
<name>A0A7I9VK16_9BACT</name>
<keyword evidence="8" id="KW-1185">Reference proteome</keyword>
<dbReference type="EMBL" id="BJTG01000003">
    <property type="protein sequence ID" value="GEJ56746.1"/>
    <property type="molecule type" value="Genomic_DNA"/>
</dbReference>
<keyword evidence="5" id="KW-0732">Signal</keyword>
<sequence length="87" mass="8708">MKRIVTALFAVAFATTALAADGAALYASKCKACHGAAGEGAKMAPNAIAGMPADQVKKAITEGKGKMKPVKVDDADAVAAYVAGLKK</sequence>
<dbReference type="RefSeq" id="WP_176064226.1">
    <property type="nucleotide sequence ID" value="NZ_BJTG01000003.1"/>
</dbReference>
<evidence type="ECO:0000256" key="1">
    <source>
        <dbReference type="ARBA" id="ARBA00022617"/>
    </source>
</evidence>
<feature type="signal peptide" evidence="5">
    <location>
        <begin position="1"/>
        <end position="19"/>
    </location>
</feature>
<dbReference type="Gene3D" id="1.10.760.10">
    <property type="entry name" value="Cytochrome c-like domain"/>
    <property type="match status" value="1"/>
</dbReference>
<proteinExistence type="predicted"/>
<gene>
    <name evidence="7" type="ORF">AMYX_14870</name>
</gene>
<evidence type="ECO:0000256" key="3">
    <source>
        <dbReference type="ARBA" id="ARBA00023004"/>
    </source>
</evidence>
<evidence type="ECO:0000313" key="7">
    <source>
        <dbReference type="EMBL" id="GEJ56746.1"/>
    </source>
</evidence>
<evidence type="ECO:0000256" key="5">
    <source>
        <dbReference type="SAM" id="SignalP"/>
    </source>
</evidence>
<evidence type="ECO:0000313" key="8">
    <source>
        <dbReference type="Proteomes" id="UP000503640"/>
    </source>
</evidence>
<dbReference type="PROSITE" id="PS51007">
    <property type="entry name" value="CYTC"/>
    <property type="match status" value="1"/>
</dbReference>
<reference evidence="8" key="1">
    <citation type="journal article" date="2020" name="Appl. Environ. Microbiol.">
        <title>Diazotrophic Anaeromyxobacter Isolates from Soils.</title>
        <authorList>
            <person name="Masuda Y."/>
            <person name="Yamanaka H."/>
            <person name="Xu Z.X."/>
            <person name="Shiratori Y."/>
            <person name="Aono T."/>
            <person name="Amachi S."/>
            <person name="Senoo K."/>
            <person name="Itoh H."/>
        </authorList>
    </citation>
    <scope>NUCLEOTIDE SEQUENCE [LARGE SCALE GENOMIC DNA]</scope>
    <source>
        <strain evidence="8">R267</strain>
    </source>
</reference>
<dbReference type="SUPFAM" id="SSF46626">
    <property type="entry name" value="Cytochrome c"/>
    <property type="match status" value="1"/>
</dbReference>
<dbReference type="InterPro" id="IPR036909">
    <property type="entry name" value="Cyt_c-like_dom_sf"/>
</dbReference>
<comment type="caution">
    <text evidence="7">The sequence shown here is derived from an EMBL/GenBank/DDBJ whole genome shotgun (WGS) entry which is preliminary data.</text>
</comment>
<dbReference type="InterPro" id="IPR009056">
    <property type="entry name" value="Cyt_c-like_dom"/>
</dbReference>
<accession>A0A7I9VK16</accession>
<dbReference type="Pfam" id="PF13442">
    <property type="entry name" value="Cytochrome_CBB3"/>
    <property type="match status" value="1"/>
</dbReference>
<dbReference type="GO" id="GO:0020037">
    <property type="term" value="F:heme binding"/>
    <property type="evidence" value="ECO:0007669"/>
    <property type="project" value="InterPro"/>
</dbReference>
<dbReference type="GO" id="GO:0046872">
    <property type="term" value="F:metal ion binding"/>
    <property type="evidence" value="ECO:0007669"/>
    <property type="project" value="UniProtKB-KW"/>
</dbReference>
<evidence type="ECO:0000259" key="6">
    <source>
        <dbReference type="PROSITE" id="PS51007"/>
    </source>
</evidence>